<dbReference type="RefSeq" id="WP_141519717.1">
    <property type="nucleotide sequence ID" value="NZ_VICE01000149.1"/>
</dbReference>
<proteinExistence type="predicted"/>
<feature type="chain" id="PRO_5021226155" evidence="1">
    <location>
        <begin position="24"/>
        <end position="149"/>
    </location>
</feature>
<comment type="caution">
    <text evidence="2">The sequence shown here is derived from an EMBL/GenBank/DDBJ whole genome shotgun (WGS) entry which is preliminary data.</text>
</comment>
<dbReference type="EMBL" id="VICE01000149">
    <property type="protein sequence ID" value="TQD39258.1"/>
    <property type="molecule type" value="Genomic_DNA"/>
</dbReference>
<reference evidence="2 3" key="1">
    <citation type="submission" date="2019-06" db="EMBL/GenBank/DDBJ databases">
        <title>Lysobacter alkalisoli sp. nov. isolated from saline soil.</title>
        <authorList>
            <person name="Sun J.-Q."/>
            <person name="Xu L."/>
        </authorList>
    </citation>
    <scope>NUCLEOTIDE SEQUENCE [LARGE SCALE GENOMIC DNA]</scope>
    <source>
        <strain evidence="2 3">JCM 31130</strain>
    </source>
</reference>
<keyword evidence="3" id="KW-1185">Reference proteome</keyword>
<organism evidence="2 3">
    <name type="scientific">Marilutibacter aestuarii</name>
    <dbReference type="NCBI Taxonomy" id="1706195"/>
    <lineage>
        <taxon>Bacteria</taxon>
        <taxon>Pseudomonadati</taxon>
        <taxon>Pseudomonadota</taxon>
        <taxon>Gammaproteobacteria</taxon>
        <taxon>Lysobacterales</taxon>
        <taxon>Lysobacteraceae</taxon>
        <taxon>Marilutibacter</taxon>
    </lineage>
</organism>
<protein>
    <submittedName>
        <fullName evidence="2">Uncharacterized protein</fullName>
    </submittedName>
</protein>
<gene>
    <name evidence="2" type="ORF">FKV25_15665</name>
</gene>
<evidence type="ECO:0000256" key="1">
    <source>
        <dbReference type="SAM" id="SignalP"/>
    </source>
</evidence>
<name>A0A507ZU36_9GAMM</name>
<accession>A0A507ZU36</accession>
<evidence type="ECO:0000313" key="3">
    <source>
        <dbReference type="Proteomes" id="UP000318212"/>
    </source>
</evidence>
<keyword evidence="1" id="KW-0732">Signal</keyword>
<evidence type="ECO:0000313" key="2">
    <source>
        <dbReference type="EMBL" id="TQD39258.1"/>
    </source>
</evidence>
<sequence length="149" mass="15845">MIGPAGGRLFCVVAALWVLATLAACTHTPTPQMRDPIHLPAKAEPPFQMLDEADPRYPSATAAPPGMALLHMQLARRFPELLSNRVALTLVSNAPILAADATYQRLVVELRDTAAASAAGPCRQTLHVWLDPSGAPVDTYPVASDCPAR</sequence>
<dbReference type="Proteomes" id="UP000318212">
    <property type="component" value="Unassembled WGS sequence"/>
</dbReference>
<feature type="signal peptide" evidence="1">
    <location>
        <begin position="1"/>
        <end position="23"/>
    </location>
</feature>
<dbReference type="AlphaFoldDB" id="A0A507ZU36"/>